<dbReference type="Proteomes" id="UP000783686">
    <property type="component" value="Unassembled WGS sequence"/>
</dbReference>
<feature type="compositionally biased region" description="Acidic residues" evidence="1">
    <location>
        <begin position="287"/>
        <end position="300"/>
    </location>
</feature>
<feature type="compositionally biased region" description="Acidic residues" evidence="1">
    <location>
        <begin position="308"/>
        <end position="342"/>
    </location>
</feature>
<organism evidence="2 3">
    <name type="scientific">Bursaphelenchus okinawaensis</name>
    <dbReference type="NCBI Taxonomy" id="465554"/>
    <lineage>
        <taxon>Eukaryota</taxon>
        <taxon>Metazoa</taxon>
        <taxon>Ecdysozoa</taxon>
        <taxon>Nematoda</taxon>
        <taxon>Chromadorea</taxon>
        <taxon>Rhabditida</taxon>
        <taxon>Tylenchina</taxon>
        <taxon>Tylenchomorpha</taxon>
        <taxon>Aphelenchoidea</taxon>
        <taxon>Aphelenchoididae</taxon>
        <taxon>Bursaphelenchus</taxon>
    </lineage>
</organism>
<accession>A0A811KTE2</accession>
<name>A0A811KTE2_9BILA</name>
<feature type="compositionally biased region" description="Acidic residues" evidence="1">
    <location>
        <begin position="254"/>
        <end position="279"/>
    </location>
</feature>
<feature type="compositionally biased region" description="Basic and acidic residues" evidence="1">
    <location>
        <begin position="9"/>
        <end position="23"/>
    </location>
</feature>
<dbReference type="EMBL" id="CAJFCW020000004">
    <property type="protein sequence ID" value="CAG9109346.1"/>
    <property type="molecule type" value="Genomic_DNA"/>
</dbReference>
<feature type="compositionally biased region" description="Basic and acidic residues" evidence="1">
    <location>
        <begin position="343"/>
        <end position="355"/>
    </location>
</feature>
<evidence type="ECO:0000256" key="1">
    <source>
        <dbReference type="SAM" id="MobiDB-lite"/>
    </source>
</evidence>
<dbReference type="AlphaFoldDB" id="A0A811KTE2"/>
<evidence type="ECO:0000313" key="2">
    <source>
        <dbReference type="EMBL" id="CAD5218130.1"/>
    </source>
</evidence>
<sequence length="364" mass="41562">MLKGLSADASHDVTAEGTTKESELSSSIQELDVCSDSEISDYFVDEEDLEQRKRVEFNVPPPIICKETAVVLKRKLQKFKEQKLGEEDDIPKKRQKVNIEVEEVVTENHSVLGGNDIELSPNFIQDDIDQQLIIDEDLLKNEVNVSLSPPPAQAYADESSDSVVMLSDSDQDENSKEGSANLELGLQNIKNENDGEIDVKPIQPPQLNDAAQGDQQHIMVFGDEDAEYKDEKGGYEDEDLDVQRRKHRRFYEQDSGDENERQDDEQEEDDEVDDEQSVDDDQKHNEEVDDEQSFDDEEELEYKQKENEEVDDEQSVDDEQPVDDEEEIDEDVYDEEDDDVDEEHGSRPLPTHDSDSDSDIICLD</sequence>
<dbReference type="EMBL" id="CAJFDH010000004">
    <property type="protein sequence ID" value="CAD5218130.1"/>
    <property type="molecule type" value="Genomic_DNA"/>
</dbReference>
<keyword evidence="3" id="KW-1185">Reference proteome</keyword>
<gene>
    <name evidence="2" type="ORF">BOKJ2_LOCUS7340</name>
</gene>
<comment type="caution">
    <text evidence="2">The sequence shown here is derived from an EMBL/GenBank/DDBJ whole genome shotgun (WGS) entry which is preliminary data.</text>
</comment>
<feature type="region of interest" description="Disordered" evidence="1">
    <location>
        <begin position="149"/>
        <end position="178"/>
    </location>
</feature>
<feature type="region of interest" description="Disordered" evidence="1">
    <location>
        <begin position="1"/>
        <end position="29"/>
    </location>
</feature>
<feature type="region of interest" description="Disordered" evidence="1">
    <location>
        <begin position="192"/>
        <end position="364"/>
    </location>
</feature>
<evidence type="ECO:0000313" key="3">
    <source>
        <dbReference type="Proteomes" id="UP000614601"/>
    </source>
</evidence>
<protein>
    <submittedName>
        <fullName evidence="2">Uncharacterized protein</fullName>
    </submittedName>
</protein>
<reference evidence="2" key="1">
    <citation type="submission" date="2020-09" db="EMBL/GenBank/DDBJ databases">
        <authorList>
            <person name="Kikuchi T."/>
        </authorList>
    </citation>
    <scope>NUCLEOTIDE SEQUENCE</scope>
    <source>
        <strain evidence="2">SH1</strain>
    </source>
</reference>
<dbReference type="Proteomes" id="UP000614601">
    <property type="component" value="Unassembled WGS sequence"/>
</dbReference>
<proteinExistence type="predicted"/>